<evidence type="ECO:0000313" key="2">
    <source>
        <dbReference type="EMBL" id="OHA90294.1"/>
    </source>
</evidence>
<comment type="caution">
    <text evidence="2">The sequence shown here is derived from an EMBL/GenBank/DDBJ whole genome shotgun (WGS) entry which is preliminary data.</text>
</comment>
<dbReference type="EMBL" id="MHVH01000005">
    <property type="protein sequence ID" value="OHA90294.1"/>
    <property type="molecule type" value="Genomic_DNA"/>
</dbReference>
<keyword evidence="1" id="KW-1133">Transmembrane helix</keyword>
<dbReference type="Proteomes" id="UP000178107">
    <property type="component" value="Unassembled WGS sequence"/>
</dbReference>
<evidence type="ECO:0000313" key="3">
    <source>
        <dbReference type="Proteomes" id="UP000178107"/>
    </source>
</evidence>
<feature type="transmembrane region" description="Helical" evidence="1">
    <location>
        <begin position="30"/>
        <end position="50"/>
    </location>
</feature>
<name>A0A1G2SZ76_9BACT</name>
<keyword evidence="1" id="KW-0812">Transmembrane</keyword>
<reference evidence="2 3" key="1">
    <citation type="journal article" date="2016" name="Nat. Commun.">
        <title>Thousands of microbial genomes shed light on interconnected biogeochemical processes in an aquifer system.</title>
        <authorList>
            <person name="Anantharaman K."/>
            <person name="Brown C.T."/>
            <person name="Hug L.A."/>
            <person name="Sharon I."/>
            <person name="Castelle C.J."/>
            <person name="Probst A.J."/>
            <person name="Thomas B.C."/>
            <person name="Singh A."/>
            <person name="Wilkins M.J."/>
            <person name="Karaoz U."/>
            <person name="Brodie E.L."/>
            <person name="Williams K.H."/>
            <person name="Hubbard S.S."/>
            <person name="Banfield J.F."/>
        </authorList>
    </citation>
    <scope>NUCLEOTIDE SEQUENCE [LARGE SCALE GENOMIC DNA]</scope>
</reference>
<organism evidence="2 3">
    <name type="scientific">Candidatus Zambryskibacteria bacterium RIFCSPHIGHO2_01_FULL_46_25</name>
    <dbReference type="NCBI Taxonomy" id="1802738"/>
    <lineage>
        <taxon>Bacteria</taxon>
        <taxon>Candidatus Zambryskiibacteriota</taxon>
    </lineage>
</organism>
<keyword evidence="1" id="KW-0472">Membrane</keyword>
<sequence>MRNFLLQFVLVTLATMYFLSSWFTLTALVIVSTLFGLFVATGDVAAKYYLLSRKYRQALEFVRYKLDLTAPVRDGAETKLHEYAREVRDAAELQMSLQQLGHQAFHRRHSDYVYRRHETYEETSERLRRNFQGYQENFYSLYDEALKVKDVLHLTLKKRDWKVYAGEPQLPKEEAS</sequence>
<dbReference type="AlphaFoldDB" id="A0A1G2SZ76"/>
<protein>
    <submittedName>
        <fullName evidence="2">Uncharacterized protein</fullName>
    </submittedName>
</protein>
<proteinExistence type="predicted"/>
<evidence type="ECO:0000256" key="1">
    <source>
        <dbReference type="SAM" id="Phobius"/>
    </source>
</evidence>
<accession>A0A1G2SZ76</accession>
<gene>
    <name evidence="2" type="ORF">A2838_01680</name>
</gene>